<dbReference type="EMBL" id="BGPR01004192">
    <property type="protein sequence ID" value="GBM96947.1"/>
    <property type="molecule type" value="Genomic_DNA"/>
</dbReference>
<gene>
    <name evidence="1" type="ORF">AVEN_172538_1</name>
</gene>
<protein>
    <submittedName>
        <fullName evidence="1">Uncharacterized protein</fullName>
    </submittedName>
</protein>
<dbReference type="Proteomes" id="UP000499080">
    <property type="component" value="Unassembled WGS sequence"/>
</dbReference>
<name>A0A4Y2K419_ARAVE</name>
<sequence>MPHYCYRSGLQHSETDLSRLEQSWCIALTTLFTISESMRFLSLGSHEISGVEEEADRRYYPQKSKSDSLASIKRKTFELVIDNFVTRLSYCMTSDQIIVCSAISNDSSVISVKSCRLIKSHPVSSL</sequence>
<comment type="caution">
    <text evidence="1">The sequence shown here is derived from an EMBL/GenBank/DDBJ whole genome shotgun (WGS) entry which is preliminary data.</text>
</comment>
<proteinExistence type="predicted"/>
<dbReference type="AlphaFoldDB" id="A0A4Y2K419"/>
<keyword evidence="2" id="KW-1185">Reference proteome</keyword>
<evidence type="ECO:0000313" key="2">
    <source>
        <dbReference type="Proteomes" id="UP000499080"/>
    </source>
</evidence>
<reference evidence="1 2" key="1">
    <citation type="journal article" date="2019" name="Sci. Rep.">
        <title>Orb-weaving spider Araneus ventricosus genome elucidates the spidroin gene catalogue.</title>
        <authorList>
            <person name="Kono N."/>
            <person name="Nakamura H."/>
            <person name="Ohtoshi R."/>
            <person name="Moran D.A.P."/>
            <person name="Shinohara A."/>
            <person name="Yoshida Y."/>
            <person name="Fujiwara M."/>
            <person name="Mori M."/>
            <person name="Tomita M."/>
            <person name="Arakawa K."/>
        </authorList>
    </citation>
    <scope>NUCLEOTIDE SEQUENCE [LARGE SCALE GENOMIC DNA]</scope>
</reference>
<organism evidence="1 2">
    <name type="scientific">Araneus ventricosus</name>
    <name type="common">Orbweaver spider</name>
    <name type="synonym">Epeira ventricosa</name>
    <dbReference type="NCBI Taxonomy" id="182803"/>
    <lineage>
        <taxon>Eukaryota</taxon>
        <taxon>Metazoa</taxon>
        <taxon>Ecdysozoa</taxon>
        <taxon>Arthropoda</taxon>
        <taxon>Chelicerata</taxon>
        <taxon>Arachnida</taxon>
        <taxon>Araneae</taxon>
        <taxon>Araneomorphae</taxon>
        <taxon>Entelegynae</taxon>
        <taxon>Araneoidea</taxon>
        <taxon>Araneidae</taxon>
        <taxon>Araneus</taxon>
    </lineage>
</organism>
<evidence type="ECO:0000313" key="1">
    <source>
        <dbReference type="EMBL" id="GBM96947.1"/>
    </source>
</evidence>
<accession>A0A4Y2K419</accession>